<name>A0A7L2L6B4_9PASS</name>
<accession>A0A7L2L6B4</accession>
<dbReference type="GO" id="GO:0004252">
    <property type="term" value="F:serine-type endopeptidase activity"/>
    <property type="evidence" value="ECO:0007669"/>
    <property type="project" value="InterPro"/>
</dbReference>
<organism evidence="3 4">
    <name type="scientific">Zosterops hypoxanthus</name>
    <dbReference type="NCBI Taxonomy" id="2485327"/>
    <lineage>
        <taxon>Eukaryota</taxon>
        <taxon>Metazoa</taxon>
        <taxon>Chordata</taxon>
        <taxon>Craniata</taxon>
        <taxon>Vertebrata</taxon>
        <taxon>Euteleostomi</taxon>
        <taxon>Archelosauria</taxon>
        <taxon>Archosauria</taxon>
        <taxon>Dinosauria</taxon>
        <taxon>Saurischia</taxon>
        <taxon>Theropoda</taxon>
        <taxon>Coelurosauria</taxon>
        <taxon>Aves</taxon>
        <taxon>Neognathae</taxon>
        <taxon>Neoaves</taxon>
        <taxon>Telluraves</taxon>
        <taxon>Australaves</taxon>
        <taxon>Passeriformes</taxon>
        <taxon>Sylvioidea</taxon>
        <taxon>Zosteropidae</taxon>
        <taxon>Zosterops</taxon>
    </lineage>
</organism>
<dbReference type="EMBL" id="VWYL01032235">
    <property type="protein sequence ID" value="NXR43026.1"/>
    <property type="molecule type" value="Genomic_DNA"/>
</dbReference>
<comment type="caution">
    <text evidence="3">The sequence shown here is derived from an EMBL/GenBank/DDBJ whole genome shotgun (WGS) entry which is preliminary data.</text>
</comment>
<dbReference type="PANTHER" id="PTHR24271">
    <property type="entry name" value="KALLIKREIN-RELATED"/>
    <property type="match status" value="1"/>
</dbReference>
<dbReference type="Gene3D" id="2.40.10.10">
    <property type="entry name" value="Trypsin-like serine proteases"/>
    <property type="match status" value="1"/>
</dbReference>
<reference evidence="3 4" key="1">
    <citation type="submission" date="2019-09" db="EMBL/GenBank/DDBJ databases">
        <title>Bird 10,000 Genomes (B10K) Project - Family phase.</title>
        <authorList>
            <person name="Zhang G."/>
        </authorList>
    </citation>
    <scope>NUCLEOTIDE SEQUENCE [LARGE SCALE GENOMIC DNA]</scope>
    <source>
        <strain evidence="3">B10K-DU-001-36</strain>
        <tissue evidence="3">Muscle</tissue>
    </source>
</reference>
<dbReference type="InterPro" id="IPR043504">
    <property type="entry name" value="Peptidase_S1_PA_chymotrypsin"/>
</dbReference>
<evidence type="ECO:0000259" key="2">
    <source>
        <dbReference type="Pfam" id="PF00089"/>
    </source>
</evidence>
<evidence type="ECO:0000313" key="4">
    <source>
        <dbReference type="Proteomes" id="UP000549157"/>
    </source>
</evidence>
<dbReference type="Proteomes" id="UP000549157">
    <property type="component" value="Unassembled WGS sequence"/>
</dbReference>
<dbReference type="InterPro" id="IPR001254">
    <property type="entry name" value="Trypsin_dom"/>
</dbReference>
<feature type="domain" description="Peptidase S1" evidence="2">
    <location>
        <begin position="1"/>
        <end position="75"/>
    </location>
</feature>
<evidence type="ECO:0000256" key="1">
    <source>
        <dbReference type="ARBA" id="ARBA00023157"/>
    </source>
</evidence>
<dbReference type="GO" id="GO:0030141">
    <property type="term" value="C:secretory granule"/>
    <property type="evidence" value="ECO:0007669"/>
    <property type="project" value="TreeGrafter"/>
</dbReference>
<feature type="non-terminal residue" evidence="3">
    <location>
        <position position="1"/>
    </location>
</feature>
<dbReference type="PANTHER" id="PTHR24271:SF48">
    <property type="entry name" value="KALLIKREIN-14"/>
    <property type="match status" value="1"/>
</dbReference>
<dbReference type="SUPFAM" id="SSF50494">
    <property type="entry name" value="Trypsin-like serine proteases"/>
    <property type="match status" value="1"/>
</dbReference>
<sequence length="78" mass="8475">GEDALPRREGTEQDRRVTLAVSHPRFNPATLDNDLALLRLDRPVAINRSVRPLALPRACGRPGASCMLSGWGTVTSPQ</sequence>
<dbReference type="OrthoDB" id="10012881at2759"/>
<evidence type="ECO:0000313" key="3">
    <source>
        <dbReference type="EMBL" id="NXR43026.1"/>
    </source>
</evidence>
<keyword evidence="1" id="KW-1015">Disulfide bond</keyword>
<gene>
    <name evidence="3" type="primary">Klk14_1</name>
    <name evidence="3" type="ORF">ZOSHYP_R15315</name>
</gene>
<dbReference type="GO" id="GO:0006508">
    <property type="term" value="P:proteolysis"/>
    <property type="evidence" value="ECO:0007669"/>
    <property type="project" value="InterPro"/>
</dbReference>
<dbReference type="Pfam" id="PF00089">
    <property type="entry name" value="Trypsin"/>
    <property type="match status" value="1"/>
</dbReference>
<protein>
    <submittedName>
        <fullName evidence="3">KLK14 protein</fullName>
    </submittedName>
</protein>
<proteinExistence type="predicted"/>
<keyword evidence="4" id="KW-1185">Reference proteome</keyword>
<dbReference type="AlphaFoldDB" id="A0A7L2L6B4"/>
<feature type="non-terminal residue" evidence="3">
    <location>
        <position position="78"/>
    </location>
</feature>
<dbReference type="InterPro" id="IPR009003">
    <property type="entry name" value="Peptidase_S1_PA"/>
</dbReference>